<dbReference type="RefSeq" id="XP_015660785.1">
    <property type="nucleotide sequence ID" value="XM_015800778.1"/>
</dbReference>
<sequence>MAFRFSQLIVLLGLFVGLLSLSLTDAVATEAARKGAYVPLTRRRYTMLIEELTGGLDEKGTRPTLVSVTEEKMLTLPAKSAAAAAWEGDAEASEIDTEAAATLTFDEDFDPIWYYVLRRRGFEHLDWSGCGGKWRPEWSIPKRSGTAPPGNEASELLFDQLHHYLAHHAVCTYSSVSFCGASHERDAASQFQWAAQFISTLTSSPLSWTSATPRHTQPNGILLESHCDNVHRGTEDVNGGAAAYWCSYHLVYHDTLCTQHVSPLLNGGRSGRGVQEGLPQGIFKAVFPSFVHFFGSPFHHFTVKATQERRPANVSLGTPAVVELKVQLRMSMVAREQADLEALASVWARELPAYADGGRLAIYVGPGGLSASLRAALPESAIVSEKDNEAAAPTKRASDDVAASTEDSGDGGVAVGWSPEVRYEVHSRGKDHGYLTVELQPALATLDAQVGVHVGDNANAGDAASRFHQYRLREGDVVRTLLLFPLHLIRPSLYNMESLVGSTRLVHAHTDVSSNTLAALLETPVTAVHVAAYEAAYAQALLRHHHGSSAGHTDRKRGRPEGVMLGRFPLSFGWTALHSMPPDDNGNRIVPQPVVVITRPFNTSESAAEEEGEKDFCAAQRDAGPAQGVPPLDHVSSLAAMFQMLNHTFVWRDGKAPAAASSAGRNSLVPSNLDGGAASTCVYWVRSTVASGTTIPGPDGAMVFNVLSLGLVFSAVGAGIFTRVTRRLTLQPEDLDTFMKAEAD</sequence>
<evidence type="ECO:0000313" key="5">
    <source>
        <dbReference type="Proteomes" id="UP000037923"/>
    </source>
</evidence>
<dbReference type="VEuPathDB" id="TriTrypDB:LpyrH10_05_2950"/>
<dbReference type="EMBL" id="LGTL01000005">
    <property type="protein sequence ID" value="KPA82346.1"/>
    <property type="molecule type" value="Genomic_DNA"/>
</dbReference>
<protein>
    <submittedName>
        <fullName evidence="4">Putative mitochondrial gpi transamidase component, putative (GPI16)</fullName>
    </submittedName>
</protein>
<comment type="caution">
    <text evidence="4">The sequence shown here is derived from an EMBL/GenBank/DDBJ whole genome shotgun (WGS) entry which is preliminary data.</text>
</comment>
<keyword evidence="3" id="KW-0732">Signal</keyword>
<keyword evidence="5" id="KW-1185">Reference proteome</keyword>
<evidence type="ECO:0000256" key="3">
    <source>
        <dbReference type="SAM" id="SignalP"/>
    </source>
</evidence>
<organism evidence="4 5">
    <name type="scientific">Leptomonas pyrrhocoris</name>
    <name type="common">Firebug parasite</name>
    <dbReference type="NCBI Taxonomy" id="157538"/>
    <lineage>
        <taxon>Eukaryota</taxon>
        <taxon>Discoba</taxon>
        <taxon>Euglenozoa</taxon>
        <taxon>Kinetoplastea</taxon>
        <taxon>Metakinetoplastina</taxon>
        <taxon>Trypanosomatida</taxon>
        <taxon>Trypanosomatidae</taxon>
        <taxon>Leishmaniinae</taxon>
        <taxon>Leptomonas</taxon>
    </lineage>
</organism>
<name>A0A0M9G563_LEPPY</name>
<proteinExistence type="predicted"/>
<reference evidence="4 5" key="1">
    <citation type="submission" date="2015-07" db="EMBL/GenBank/DDBJ databases">
        <title>High-quality genome of monoxenous trypanosomatid Leptomonas pyrrhocoris.</title>
        <authorList>
            <person name="Flegontov P."/>
            <person name="Butenko A."/>
            <person name="Firsov S."/>
            <person name="Vlcek C."/>
            <person name="Logacheva M.D."/>
            <person name="Field M."/>
            <person name="Filatov D."/>
            <person name="Flegontova O."/>
            <person name="Gerasimov E."/>
            <person name="Jackson A.P."/>
            <person name="Kelly S."/>
            <person name="Opperdoes F."/>
            <person name="O'Reilly A."/>
            <person name="Votypka J."/>
            <person name="Yurchenko V."/>
            <person name="Lukes J."/>
        </authorList>
    </citation>
    <scope>NUCLEOTIDE SEQUENCE [LARGE SCALE GENOMIC DNA]</scope>
    <source>
        <strain evidence="4">H10</strain>
    </source>
</reference>
<evidence type="ECO:0000256" key="2">
    <source>
        <dbReference type="SAM" id="Phobius"/>
    </source>
</evidence>
<feature type="signal peptide" evidence="3">
    <location>
        <begin position="1"/>
        <end position="26"/>
    </location>
</feature>
<keyword evidence="2" id="KW-1133">Transmembrane helix</keyword>
<dbReference type="GeneID" id="26903726"/>
<gene>
    <name evidence="4" type="ORF">ABB37_03435</name>
</gene>
<feature type="region of interest" description="Disordered" evidence="1">
    <location>
        <begin position="385"/>
        <end position="415"/>
    </location>
</feature>
<dbReference type="OrthoDB" id="278477at2759"/>
<evidence type="ECO:0000256" key="1">
    <source>
        <dbReference type="SAM" id="MobiDB-lite"/>
    </source>
</evidence>
<feature type="transmembrane region" description="Helical" evidence="2">
    <location>
        <begin position="701"/>
        <end position="721"/>
    </location>
</feature>
<keyword evidence="2" id="KW-0812">Transmembrane</keyword>
<dbReference type="Proteomes" id="UP000037923">
    <property type="component" value="Unassembled WGS sequence"/>
</dbReference>
<accession>A0A0M9G563</accession>
<dbReference type="AlphaFoldDB" id="A0A0M9G563"/>
<evidence type="ECO:0000313" key="4">
    <source>
        <dbReference type="EMBL" id="KPA82346.1"/>
    </source>
</evidence>
<dbReference type="OMA" id="DTLCTQH"/>
<feature type="chain" id="PRO_5005836274" evidence="3">
    <location>
        <begin position="27"/>
        <end position="744"/>
    </location>
</feature>
<keyword evidence="2" id="KW-0472">Membrane</keyword>